<evidence type="ECO:0000256" key="3">
    <source>
        <dbReference type="ARBA" id="ARBA00018672"/>
    </source>
</evidence>
<dbReference type="CDD" id="cd17546">
    <property type="entry name" value="REC_hyHK_CKI1_RcsC-like"/>
    <property type="match status" value="1"/>
</dbReference>
<evidence type="ECO:0000256" key="8">
    <source>
        <dbReference type="ARBA" id="ARBA00024867"/>
    </source>
</evidence>
<accession>A0ABR7ESL7</accession>
<dbReference type="InterPro" id="IPR001789">
    <property type="entry name" value="Sig_transdc_resp-reg_receiver"/>
</dbReference>
<feature type="transmembrane region" description="Helical" evidence="10">
    <location>
        <begin position="144"/>
        <end position="166"/>
    </location>
</feature>
<reference evidence="13 14" key="1">
    <citation type="submission" date="2020-08" db="EMBL/GenBank/DDBJ databases">
        <title>Genome public.</title>
        <authorList>
            <person name="Liu C."/>
            <person name="Sun Q."/>
        </authorList>
    </citation>
    <scope>NUCLEOTIDE SEQUENCE [LARGE SCALE GENOMIC DNA]</scope>
    <source>
        <strain evidence="13 14">NSJ-36</strain>
    </source>
</reference>
<dbReference type="InterPro" id="IPR005467">
    <property type="entry name" value="His_kinase_dom"/>
</dbReference>
<dbReference type="EC" id="2.7.13.3" evidence="2"/>
<evidence type="ECO:0000256" key="10">
    <source>
        <dbReference type="SAM" id="Phobius"/>
    </source>
</evidence>
<feature type="modified residue" description="4-aspartylphosphate" evidence="9">
    <location>
        <position position="626"/>
    </location>
</feature>
<dbReference type="Pfam" id="PF00072">
    <property type="entry name" value="Response_reg"/>
    <property type="match status" value="1"/>
</dbReference>
<dbReference type="CDD" id="cd00082">
    <property type="entry name" value="HisKA"/>
    <property type="match status" value="1"/>
</dbReference>
<proteinExistence type="predicted"/>
<feature type="transmembrane region" description="Helical" evidence="10">
    <location>
        <begin position="16"/>
        <end position="36"/>
    </location>
</feature>
<dbReference type="Pfam" id="PF02518">
    <property type="entry name" value="HATPase_c"/>
    <property type="match status" value="1"/>
</dbReference>
<evidence type="ECO:0000256" key="6">
    <source>
        <dbReference type="ARBA" id="ARBA00022777"/>
    </source>
</evidence>
<dbReference type="SUPFAM" id="SSF47384">
    <property type="entry name" value="Homodimeric domain of signal transducing histidine kinase"/>
    <property type="match status" value="1"/>
</dbReference>
<gene>
    <name evidence="13" type="ORF">H8S07_03430</name>
</gene>
<dbReference type="InterPro" id="IPR004358">
    <property type="entry name" value="Sig_transdc_His_kin-like_C"/>
</dbReference>
<evidence type="ECO:0000259" key="12">
    <source>
        <dbReference type="PROSITE" id="PS50110"/>
    </source>
</evidence>
<feature type="domain" description="Response regulatory" evidence="12">
    <location>
        <begin position="574"/>
        <end position="695"/>
    </location>
</feature>
<feature type="domain" description="Histidine kinase" evidence="11">
    <location>
        <begin position="327"/>
        <end position="552"/>
    </location>
</feature>
<evidence type="ECO:0000313" key="13">
    <source>
        <dbReference type="EMBL" id="MBC5664340.1"/>
    </source>
</evidence>
<dbReference type="Gene3D" id="3.30.450.20">
    <property type="entry name" value="PAS domain"/>
    <property type="match status" value="1"/>
</dbReference>
<organism evidence="13 14">
    <name type="scientific">Dorea hominis</name>
    <dbReference type="NCBI Taxonomy" id="2763040"/>
    <lineage>
        <taxon>Bacteria</taxon>
        <taxon>Bacillati</taxon>
        <taxon>Bacillota</taxon>
        <taxon>Clostridia</taxon>
        <taxon>Lachnospirales</taxon>
        <taxon>Lachnospiraceae</taxon>
        <taxon>Dorea</taxon>
    </lineage>
</organism>
<dbReference type="Pfam" id="PF00512">
    <property type="entry name" value="HisKA"/>
    <property type="match status" value="1"/>
</dbReference>
<dbReference type="InterPro" id="IPR003661">
    <property type="entry name" value="HisK_dim/P_dom"/>
</dbReference>
<dbReference type="EMBL" id="JACOOY010000003">
    <property type="protein sequence ID" value="MBC5664340.1"/>
    <property type="molecule type" value="Genomic_DNA"/>
</dbReference>
<dbReference type="SMART" id="SM00448">
    <property type="entry name" value="REC"/>
    <property type="match status" value="1"/>
</dbReference>
<dbReference type="SMART" id="SM00387">
    <property type="entry name" value="HATPase_c"/>
    <property type="match status" value="1"/>
</dbReference>
<keyword evidence="10" id="KW-0812">Transmembrane</keyword>
<keyword evidence="7" id="KW-0902">Two-component regulatory system</keyword>
<dbReference type="SMART" id="SM00388">
    <property type="entry name" value="HisKA"/>
    <property type="match status" value="1"/>
</dbReference>
<keyword evidence="4 9" id="KW-0597">Phosphoprotein</keyword>
<evidence type="ECO:0000313" key="14">
    <source>
        <dbReference type="Proteomes" id="UP000647235"/>
    </source>
</evidence>
<evidence type="ECO:0000259" key="11">
    <source>
        <dbReference type="PROSITE" id="PS50109"/>
    </source>
</evidence>
<dbReference type="PANTHER" id="PTHR43047:SF64">
    <property type="entry name" value="HISTIDINE KINASE CONTAINING CHEY-HOMOLOGOUS RECEIVER DOMAIN AND PAS DOMAIN-RELATED"/>
    <property type="match status" value="1"/>
</dbReference>
<dbReference type="PANTHER" id="PTHR43047">
    <property type="entry name" value="TWO-COMPONENT HISTIDINE PROTEIN KINASE"/>
    <property type="match status" value="1"/>
</dbReference>
<name>A0ABR7ESL7_9FIRM</name>
<dbReference type="Gene3D" id="3.40.50.2300">
    <property type="match status" value="1"/>
</dbReference>
<dbReference type="PRINTS" id="PR00344">
    <property type="entry name" value="BCTRLSENSOR"/>
</dbReference>
<keyword evidence="6" id="KW-0418">Kinase</keyword>
<dbReference type="InterPro" id="IPR011006">
    <property type="entry name" value="CheY-like_superfamily"/>
</dbReference>
<dbReference type="InterPro" id="IPR036097">
    <property type="entry name" value="HisK_dim/P_sf"/>
</dbReference>
<comment type="catalytic activity">
    <reaction evidence="1">
        <text>ATP + protein L-histidine = ADP + protein N-phospho-L-histidine.</text>
        <dbReference type="EC" id="2.7.13.3"/>
    </reaction>
</comment>
<keyword evidence="14" id="KW-1185">Reference proteome</keyword>
<dbReference type="PROSITE" id="PS50110">
    <property type="entry name" value="RESPONSE_REGULATORY"/>
    <property type="match status" value="1"/>
</dbReference>
<keyword evidence="10" id="KW-0472">Membrane</keyword>
<dbReference type="Gene3D" id="1.10.287.130">
    <property type="match status" value="1"/>
</dbReference>
<evidence type="ECO:0000256" key="9">
    <source>
        <dbReference type="PROSITE-ProRule" id="PRU00169"/>
    </source>
</evidence>
<sequence>MGGFHMFRKNVSAGKVNFILFIIFVFILGGSVELQINMNKKSARMACGMVLDQAESVIDKNAGDGADITEFISKMPFTETMTIYIWEDDGASFLPLPKKEGVRLKKTDKIEKEWNYLVSEKYKNYNLAVTYPLKKANVSVPGTTALLGLALMAALIIINIVIAQAFKAQEKSKSELQDTNNILETAGFGIWYIRLMEGKKPRMYANPKMKEVLGIEGQFLSEEEVYDFWYSRIPEKAVQSVQDSVQEMLDGNVSENTYQWEHPDKGMIYVRCGGACYEKGEKEQVLGGYHSDVTAIVTEDERRQRELREAKEAAERANVAKTSFLSRMSHDIRTPLNGIIGLIRINEKHENDKELVKENYKKIMISANHLLSLINDILQMSKLENGEVNLMHEALDLHQLSQDVLNMIDLRASEAGITLEYERSMDEVKYPYVYGSALHLRQIFLNIYSNSIKYNTLGGRITTKMRCASMENGIVTYQWTISDTGIGMTEEFLEHIFEPFAQEHSDARSIYKGTGLGMAIVKSLIDKMNGTIEVSSREGVGSIFVITLPFELAEESEVKKSEELPIDGTIDGLSLLLAEDNELNAEIAELQLKEAGADVTIVRDGQQAVDLFIEKPEGTFDAILMDIMMPVMDGLSATRVIRVLDREDAKTIPIIAMTANAFAEDARRSMEAGMNAHLAKPLDMKKVILTIQKCCDNKK</sequence>
<evidence type="ECO:0000256" key="7">
    <source>
        <dbReference type="ARBA" id="ARBA00023012"/>
    </source>
</evidence>
<evidence type="ECO:0000256" key="5">
    <source>
        <dbReference type="ARBA" id="ARBA00022679"/>
    </source>
</evidence>
<evidence type="ECO:0000256" key="2">
    <source>
        <dbReference type="ARBA" id="ARBA00012438"/>
    </source>
</evidence>
<dbReference type="Proteomes" id="UP000647235">
    <property type="component" value="Unassembled WGS sequence"/>
</dbReference>
<evidence type="ECO:0000256" key="4">
    <source>
        <dbReference type="ARBA" id="ARBA00022553"/>
    </source>
</evidence>
<dbReference type="InterPro" id="IPR003594">
    <property type="entry name" value="HATPase_dom"/>
</dbReference>
<comment type="caution">
    <text evidence="13">The sequence shown here is derived from an EMBL/GenBank/DDBJ whole genome shotgun (WGS) entry which is preliminary data.</text>
</comment>
<dbReference type="SUPFAM" id="SSF52172">
    <property type="entry name" value="CheY-like"/>
    <property type="match status" value="1"/>
</dbReference>
<dbReference type="PROSITE" id="PS50109">
    <property type="entry name" value="HIS_KIN"/>
    <property type="match status" value="1"/>
</dbReference>
<dbReference type="Gene3D" id="3.30.565.10">
    <property type="entry name" value="Histidine kinase-like ATPase, C-terminal domain"/>
    <property type="match status" value="1"/>
</dbReference>
<evidence type="ECO:0000256" key="1">
    <source>
        <dbReference type="ARBA" id="ARBA00000085"/>
    </source>
</evidence>
<dbReference type="InterPro" id="IPR036890">
    <property type="entry name" value="HATPase_C_sf"/>
</dbReference>
<keyword evidence="5" id="KW-0808">Transferase</keyword>
<dbReference type="SUPFAM" id="SSF55874">
    <property type="entry name" value="ATPase domain of HSP90 chaperone/DNA topoisomerase II/histidine kinase"/>
    <property type="match status" value="1"/>
</dbReference>
<keyword evidence="10" id="KW-1133">Transmembrane helix</keyword>
<comment type="function">
    <text evidence="8">May play the central regulatory role in sporulation. It may be an element of the effector pathway responsible for the activation of sporulation genes in response to nutritional stress. Spo0A may act in concert with spo0H (a sigma factor) to control the expression of some genes that are critical to the sporulation process.</text>
</comment>
<protein>
    <recommendedName>
        <fullName evidence="3">Stage 0 sporulation protein A homolog</fullName>
        <ecNumber evidence="2">2.7.13.3</ecNumber>
    </recommendedName>
</protein>